<evidence type="ECO:0000313" key="2">
    <source>
        <dbReference type="Proteomes" id="UP000505210"/>
    </source>
</evidence>
<reference evidence="1 2" key="1">
    <citation type="submission" date="2020-05" db="EMBL/GenBank/DDBJ databases">
        <title>Complete genome sequence of of a novel Thermoleptolyngbya strain isolated from hot springs of Ganzi, Sichuan China.</title>
        <authorList>
            <person name="Tang J."/>
            <person name="Daroch M."/>
            <person name="Li L."/>
            <person name="Waleron K."/>
            <person name="Waleron M."/>
            <person name="Waleron M."/>
        </authorList>
    </citation>
    <scope>NUCLEOTIDE SEQUENCE [LARGE SCALE GENOMIC DNA]</scope>
    <source>
        <strain evidence="1 2">PKUAC-SCTA183</strain>
    </source>
</reference>
<proteinExistence type="predicted"/>
<evidence type="ECO:0000313" key="1">
    <source>
        <dbReference type="EMBL" id="QKD81980.1"/>
    </source>
</evidence>
<dbReference type="RefSeq" id="WP_172354360.1">
    <property type="nucleotide sequence ID" value="NZ_CP053661.1"/>
</dbReference>
<dbReference type="AlphaFoldDB" id="A0A6M8BCE5"/>
<sequence>MVGKQLKNGVFKKAIQKGNSLKKEQTAESQFNREVRMIACFNPAPQALVSTSVSMGLQSNRCLNLIQIQSQHQRFVQLD</sequence>
<dbReference type="EMBL" id="CP053661">
    <property type="protein sequence ID" value="QKD81980.1"/>
    <property type="molecule type" value="Genomic_DNA"/>
</dbReference>
<dbReference type="KEGG" id="theu:HPC62_07000"/>
<keyword evidence="2" id="KW-1185">Reference proteome</keyword>
<gene>
    <name evidence="1" type="ORF">HPC62_07000</name>
</gene>
<protein>
    <submittedName>
        <fullName evidence="1">Uncharacterized protein</fullName>
    </submittedName>
</protein>
<dbReference type="Proteomes" id="UP000505210">
    <property type="component" value="Chromosome"/>
</dbReference>
<accession>A0A6M8BCE5</accession>
<name>A0A6M8BCE5_9CYAN</name>
<organism evidence="1 2">
    <name type="scientific">Thermoleptolyngbya sichuanensis A183</name>
    <dbReference type="NCBI Taxonomy" id="2737172"/>
    <lineage>
        <taxon>Bacteria</taxon>
        <taxon>Bacillati</taxon>
        <taxon>Cyanobacteriota</taxon>
        <taxon>Cyanophyceae</taxon>
        <taxon>Oculatellales</taxon>
        <taxon>Oculatellaceae</taxon>
        <taxon>Thermoleptolyngbya</taxon>
        <taxon>Thermoleptolyngbya sichuanensis</taxon>
    </lineage>
</organism>